<evidence type="ECO:0000313" key="3">
    <source>
        <dbReference type="Proteomes" id="UP000030111"/>
    </source>
</evidence>
<sequence length="173" mass="19954">MLKVIFYIKSQKAGKDGLAPIFARISLRDKFITMATGKSITKERWLFTNNLRNVLKMDKEKVIKEALEVFQLNLEKKFYELSKIDTDISLEFLRHEIKGKTKANEKPKSITILEVMGKHADFFKRKVESGERAAASFQKYARAKELLVNFMKKQYNLDDIEAISAGKMVDNAV</sequence>
<organism evidence="2 3">
    <name type="scientific">Flavobacterium subsaxonicum WB 4.1-42 = DSM 21790</name>
    <dbReference type="NCBI Taxonomy" id="1121898"/>
    <lineage>
        <taxon>Bacteria</taxon>
        <taxon>Pseudomonadati</taxon>
        <taxon>Bacteroidota</taxon>
        <taxon>Flavobacteriia</taxon>
        <taxon>Flavobacteriales</taxon>
        <taxon>Flavobacteriaceae</taxon>
        <taxon>Flavobacterium</taxon>
    </lineage>
</organism>
<proteinExistence type="predicted"/>
<dbReference type="EMBL" id="JRLY01000001">
    <property type="protein sequence ID" value="KGO94659.1"/>
    <property type="molecule type" value="Genomic_DNA"/>
</dbReference>
<gene>
    <name evidence="2" type="ORF">Q766_00615</name>
</gene>
<dbReference type="AlphaFoldDB" id="A0A0A2MQU5"/>
<dbReference type="eggNOG" id="COG0582">
    <property type="taxonomic scope" value="Bacteria"/>
</dbReference>
<keyword evidence="3" id="KW-1185">Reference proteome</keyword>
<dbReference type="RefSeq" id="WP_026992038.1">
    <property type="nucleotide sequence ID" value="NZ_JRLY01000001.1"/>
</dbReference>
<dbReference type="Proteomes" id="UP000030111">
    <property type="component" value="Unassembled WGS sequence"/>
</dbReference>
<name>A0A0A2MQU5_9FLAO</name>
<dbReference type="OrthoDB" id="1098628at2"/>
<comment type="caution">
    <text evidence="2">The sequence shown here is derived from an EMBL/GenBank/DDBJ whole genome shotgun (WGS) entry which is preliminary data.</text>
</comment>
<accession>A0A0A2MQU5</accession>
<dbReference type="STRING" id="1121898.GCA_000422725_00597"/>
<evidence type="ECO:0000313" key="2">
    <source>
        <dbReference type="EMBL" id="KGO94659.1"/>
    </source>
</evidence>
<protein>
    <recommendedName>
        <fullName evidence="1">Arm DNA-binding domain-containing protein</fullName>
    </recommendedName>
</protein>
<reference evidence="2 3" key="1">
    <citation type="submission" date="2013-09" db="EMBL/GenBank/DDBJ databases">
        <authorList>
            <person name="Zeng Z."/>
            <person name="Chen C."/>
        </authorList>
    </citation>
    <scope>NUCLEOTIDE SEQUENCE [LARGE SCALE GENOMIC DNA]</scope>
    <source>
        <strain evidence="2 3">WB 4.1-42</strain>
    </source>
</reference>
<dbReference type="InterPro" id="IPR035386">
    <property type="entry name" value="Arm-DNA-bind_5"/>
</dbReference>
<evidence type="ECO:0000259" key="1">
    <source>
        <dbReference type="Pfam" id="PF17293"/>
    </source>
</evidence>
<dbReference type="Pfam" id="PF17293">
    <property type="entry name" value="Arm-DNA-bind_5"/>
    <property type="match status" value="1"/>
</dbReference>
<feature type="domain" description="Arm DNA-binding" evidence="1">
    <location>
        <begin position="6"/>
        <end position="92"/>
    </location>
</feature>